<dbReference type="Pfam" id="PF00753">
    <property type="entry name" value="Lactamase_B"/>
    <property type="match status" value="1"/>
</dbReference>
<proteinExistence type="predicted"/>
<dbReference type="Gene3D" id="3.60.15.10">
    <property type="entry name" value="Ribonuclease Z/Hydroxyacylglutathione hydrolase-like"/>
    <property type="match status" value="1"/>
</dbReference>
<dbReference type="InterPro" id="IPR050855">
    <property type="entry name" value="NDM-1-like"/>
</dbReference>
<dbReference type="InterPro" id="IPR036866">
    <property type="entry name" value="RibonucZ/Hydroxyglut_hydro"/>
</dbReference>
<dbReference type="SMART" id="SM00849">
    <property type="entry name" value="Lactamase_B"/>
    <property type="match status" value="1"/>
</dbReference>
<dbReference type="PANTHER" id="PTHR42951">
    <property type="entry name" value="METALLO-BETA-LACTAMASE DOMAIN-CONTAINING"/>
    <property type="match status" value="1"/>
</dbReference>
<evidence type="ECO:0000313" key="3">
    <source>
        <dbReference type="Proteomes" id="UP000236311"/>
    </source>
</evidence>
<organism evidence="2 3">
    <name type="scientific">Acetatifactor muris</name>
    <dbReference type="NCBI Taxonomy" id="879566"/>
    <lineage>
        <taxon>Bacteria</taxon>
        <taxon>Bacillati</taxon>
        <taxon>Bacillota</taxon>
        <taxon>Clostridia</taxon>
        <taxon>Lachnospirales</taxon>
        <taxon>Lachnospiraceae</taxon>
        <taxon>Acetatifactor</taxon>
    </lineage>
</organism>
<reference evidence="2 3" key="1">
    <citation type="submission" date="2018-01" db="EMBL/GenBank/DDBJ databases">
        <authorList>
            <person name="Gaut B.S."/>
            <person name="Morton B.R."/>
            <person name="Clegg M.T."/>
            <person name="Duvall M.R."/>
        </authorList>
    </citation>
    <scope>NUCLEOTIDE SEQUENCE [LARGE SCALE GENOMIC DNA]</scope>
    <source>
        <strain evidence="2">GP69</strain>
    </source>
</reference>
<dbReference type="EC" id="3.-.-.-" evidence="2"/>
<sequence length="249" mass="27723">MSKISIKQLNPHVFLMDDNGEATGYAVVGEKKALVIDTMNGSEDVKAVVRTVTDLPLTVVNTHGHGDHIYGNIYFEEAYLHPADLELAEEHAKFQKFASEISRHGLSMPPFREIRGGAVIELGGLSVEVIDFPGHTQGGILLLLREDRILFTGDSINRHLWLQLPGCLSPKEVLSEIDRVRYLEEKADYILHGHAKGFEPISLIEELREGLQELCDGKTEKDSEYSWFGGKAKQHPFGDGNSVIVYPDC</sequence>
<dbReference type="Proteomes" id="UP000236311">
    <property type="component" value="Unassembled WGS sequence"/>
</dbReference>
<dbReference type="AlphaFoldDB" id="A0A2K4ZAA9"/>
<dbReference type="PANTHER" id="PTHR42951:SF22">
    <property type="entry name" value="METALLO BETA-LACTAMASE SUPERFAMILY LIPOPROTEIN"/>
    <property type="match status" value="1"/>
</dbReference>
<dbReference type="InterPro" id="IPR001279">
    <property type="entry name" value="Metallo-B-lactamas"/>
</dbReference>
<name>A0A2K4ZAA9_9FIRM</name>
<dbReference type="EMBL" id="OFSM01000001">
    <property type="protein sequence ID" value="SOY27402.1"/>
    <property type="molecule type" value="Genomic_DNA"/>
</dbReference>
<accession>A0A2K4ZAA9</accession>
<gene>
    <name evidence="2" type="ORF">AMURIS_00106</name>
</gene>
<evidence type="ECO:0000313" key="2">
    <source>
        <dbReference type="EMBL" id="SOY27402.1"/>
    </source>
</evidence>
<keyword evidence="3" id="KW-1185">Reference proteome</keyword>
<evidence type="ECO:0000259" key="1">
    <source>
        <dbReference type="SMART" id="SM00849"/>
    </source>
</evidence>
<feature type="domain" description="Metallo-beta-lactamase" evidence="1">
    <location>
        <begin position="21"/>
        <end position="194"/>
    </location>
</feature>
<keyword evidence="2" id="KW-0378">Hydrolase</keyword>
<protein>
    <submittedName>
        <fullName evidence="2">Putative metallo-hydrolase</fullName>
        <ecNumber evidence="2">3.-.-.-</ecNumber>
    </submittedName>
</protein>
<dbReference type="RefSeq" id="WP_242982227.1">
    <property type="nucleotide sequence ID" value="NZ_JANJZD010000008.1"/>
</dbReference>
<dbReference type="SUPFAM" id="SSF56281">
    <property type="entry name" value="Metallo-hydrolase/oxidoreductase"/>
    <property type="match status" value="1"/>
</dbReference>
<dbReference type="GO" id="GO:0016787">
    <property type="term" value="F:hydrolase activity"/>
    <property type="evidence" value="ECO:0007669"/>
    <property type="project" value="UniProtKB-KW"/>
</dbReference>